<keyword evidence="4" id="KW-0716">Sensory transduction</keyword>
<evidence type="ECO:0000256" key="13">
    <source>
        <dbReference type="SAM" id="MobiDB-lite"/>
    </source>
</evidence>
<keyword evidence="11" id="KW-0325">Glycoprotein</keyword>
<dbReference type="STRING" id="7266.A0A3B0K518"/>
<dbReference type="EMBL" id="OUUW01000014">
    <property type="protein sequence ID" value="SPP88393.1"/>
    <property type="molecule type" value="Genomic_DNA"/>
</dbReference>
<organism evidence="15 16">
    <name type="scientific">Drosophila guanche</name>
    <name type="common">Fruit fly</name>
    <dbReference type="NCBI Taxonomy" id="7266"/>
    <lineage>
        <taxon>Eukaryota</taxon>
        <taxon>Metazoa</taxon>
        <taxon>Ecdysozoa</taxon>
        <taxon>Arthropoda</taxon>
        <taxon>Hexapoda</taxon>
        <taxon>Insecta</taxon>
        <taxon>Pterygota</taxon>
        <taxon>Neoptera</taxon>
        <taxon>Endopterygota</taxon>
        <taxon>Diptera</taxon>
        <taxon>Brachycera</taxon>
        <taxon>Muscomorpha</taxon>
        <taxon>Ephydroidea</taxon>
        <taxon>Drosophilidae</taxon>
        <taxon>Drosophila</taxon>
        <taxon>Sophophora</taxon>
    </lineage>
</organism>
<reference evidence="16" key="1">
    <citation type="submission" date="2018-01" db="EMBL/GenBank/DDBJ databases">
        <authorList>
            <person name="Alioto T."/>
            <person name="Alioto T."/>
        </authorList>
    </citation>
    <scope>NUCLEOTIDE SEQUENCE [LARGE SCALE GENOMIC DNA]</scope>
</reference>
<evidence type="ECO:0000256" key="7">
    <source>
        <dbReference type="ARBA" id="ARBA00022989"/>
    </source>
</evidence>
<proteinExistence type="inferred from homology"/>
<keyword evidence="3" id="KW-1003">Cell membrane</keyword>
<evidence type="ECO:0000313" key="15">
    <source>
        <dbReference type="EMBL" id="SPP88393.1"/>
    </source>
</evidence>
<dbReference type="Pfam" id="PF01130">
    <property type="entry name" value="CD36"/>
    <property type="match status" value="1"/>
</dbReference>
<dbReference type="InterPro" id="IPR002159">
    <property type="entry name" value="CD36_fam"/>
</dbReference>
<evidence type="ECO:0000256" key="10">
    <source>
        <dbReference type="ARBA" id="ARBA00023170"/>
    </source>
</evidence>
<keyword evidence="16" id="KW-1185">Reference proteome</keyword>
<evidence type="ECO:0000256" key="5">
    <source>
        <dbReference type="ARBA" id="ARBA00022692"/>
    </source>
</evidence>
<dbReference type="GO" id="GO:0005737">
    <property type="term" value="C:cytoplasm"/>
    <property type="evidence" value="ECO:0007669"/>
    <property type="project" value="TreeGrafter"/>
</dbReference>
<keyword evidence="10" id="KW-0675">Receptor</keyword>
<gene>
    <name evidence="15" type="ORF">DGUA_6G019892</name>
</gene>
<dbReference type="PRINTS" id="PR01609">
    <property type="entry name" value="CD36FAMILY"/>
</dbReference>
<dbReference type="GO" id="GO:0007608">
    <property type="term" value="P:sensory perception of smell"/>
    <property type="evidence" value="ECO:0007669"/>
    <property type="project" value="UniProtKB-KW"/>
</dbReference>
<keyword evidence="9" id="KW-1015">Disulfide bond</keyword>
<evidence type="ECO:0000256" key="9">
    <source>
        <dbReference type="ARBA" id="ARBA00023157"/>
    </source>
</evidence>
<evidence type="ECO:0000256" key="1">
    <source>
        <dbReference type="ARBA" id="ARBA00004651"/>
    </source>
</evidence>
<name>A0A3B0K518_DROGU</name>
<dbReference type="PANTHER" id="PTHR11923">
    <property type="entry name" value="SCAVENGER RECEPTOR CLASS B TYPE-1 SR-B1"/>
    <property type="match status" value="1"/>
</dbReference>
<dbReference type="OrthoDB" id="10024078at2759"/>
<dbReference type="Proteomes" id="UP000268350">
    <property type="component" value="Unassembled WGS sequence"/>
</dbReference>
<keyword evidence="6" id="KW-0552">Olfaction</keyword>
<evidence type="ECO:0000256" key="8">
    <source>
        <dbReference type="ARBA" id="ARBA00023136"/>
    </source>
</evidence>
<dbReference type="GO" id="GO:0005886">
    <property type="term" value="C:plasma membrane"/>
    <property type="evidence" value="ECO:0007669"/>
    <property type="project" value="UniProtKB-SubCell"/>
</dbReference>
<evidence type="ECO:0000256" key="12">
    <source>
        <dbReference type="ARBA" id="ARBA00040646"/>
    </source>
</evidence>
<evidence type="ECO:0000256" key="6">
    <source>
        <dbReference type="ARBA" id="ARBA00022725"/>
    </source>
</evidence>
<dbReference type="AlphaFoldDB" id="A0A3B0K518"/>
<dbReference type="GO" id="GO:0005044">
    <property type="term" value="F:scavenger receptor activity"/>
    <property type="evidence" value="ECO:0007669"/>
    <property type="project" value="TreeGrafter"/>
</dbReference>
<dbReference type="PANTHER" id="PTHR11923:SF69">
    <property type="entry name" value="SENSORY NEURON MEMBRANE PROTEIN 1"/>
    <property type="match status" value="1"/>
</dbReference>
<sequence>MKLNRMKLLFGSAGTLVFAILFGWVMFPKILKFMISKQVTLKVGTDVRELWSNTPFPLHFYFYVFNVTNPDEVSEGARPRLQEVGPFVFDEWKDKIDLVDDAVEDSVTFTMRNTFIFNVEASYPLTGEEIITLPHPIMQPGGITVQRERAAMMELIAKAMSLVFPGAKAFLSARFMDLFFRGIDVDCSSDEFAAKALCTVFYTGEVKQAKQINQTHFLFSFMGQANHSDAGRFTVCRGVKNNKKLGKVIRFAGEAEMDVWPGDECNQFQGTDSTVFPPGLRKDEGLWAFTPDLCRSLGATYVRKSSYHGMPSTRYTLDLGDMRSEEKLHCFCDDPEDLDTCPPRGTMNLAPCVGGPLLASMPHFYNADSKLVAAVDGLNPNEKDHAVYIDFELMSGTPFQAAKRLQFNLDMEPVEGIEALKNLPKLILPLFWIEEGVHLNKTYTNMVKYTLFLSLKFNSGLRWTLITLSLVGLMSAAYLFYQNSDSLDITLPPKILKEVNKVADAAMNSKPLAPKAPIMPQATIPGTNPIAQPPTGIPPSVASSVPGISPLPNLKMEQRERF</sequence>
<comment type="similarity">
    <text evidence="2">Belongs to the CD36 family.</text>
</comment>
<feature type="transmembrane region" description="Helical" evidence="14">
    <location>
        <begin position="460"/>
        <end position="481"/>
    </location>
</feature>
<accession>A0A3B0K518</accession>
<evidence type="ECO:0000256" key="14">
    <source>
        <dbReference type="SAM" id="Phobius"/>
    </source>
</evidence>
<dbReference type="OMA" id="QRKSSYH"/>
<evidence type="ECO:0000313" key="16">
    <source>
        <dbReference type="Proteomes" id="UP000268350"/>
    </source>
</evidence>
<comment type="subcellular location">
    <subcellularLocation>
        <location evidence="1">Cell membrane</location>
        <topology evidence="1">Multi-pass membrane protein</topology>
    </subcellularLocation>
</comment>
<evidence type="ECO:0000256" key="11">
    <source>
        <dbReference type="ARBA" id="ARBA00023180"/>
    </source>
</evidence>
<evidence type="ECO:0000256" key="3">
    <source>
        <dbReference type="ARBA" id="ARBA00022475"/>
    </source>
</evidence>
<evidence type="ECO:0000256" key="2">
    <source>
        <dbReference type="ARBA" id="ARBA00010532"/>
    </source>
</evidence>
<keyword evidence="5 14" id="KW-0812">Transmembrane</keyword>
<feature type="region of interest" description="Disordered" evidence="13">
    <location>
        <begin position="531"/>
        <end position="562"/>
    </location>
</feature>
<evidence type="ECO:0000256" key="4">
    <source>
        <dbReference type="ARBA" id="ARBA00022606"/>
    </source>
</evidence>
<keyword evidence="7 14" id="KW-1133">Transmembrane helix</keyword>
<keyword evidence="8 14" id="KW-0472">Membrane</keyword>
<protein>
    <recommendedName>
        <fullName evidence="12">Sensory neuron membrane protein 1</fullName>
    </recommendedName>
</protein>